<organism evidence="2 3">
    <name type="scientific">Tectimicrobiota bacterium</name>
    <dbReference type="NCBI Taxonomy" id="2528274"/>
    <lineage>
        <taxon>Bacteria</taxon>
        <taxon>Pseudomonadati</taxon>
        <taxon>Nitrospinota/Tectimicrobiota group</taxon>
        <taxon>Candidatus Tectimicrobiota</taxon>
    </lineage>
</organism>
<protein>
    <submittedName>
        <fullName evidence="2">AbrB/MazE/SpoVT family DNA-binding domain-containing protein</fullName>
    </submittedName>
</protein>
<reference evidence="2" key="1">
    <citation type="submission" date="2020-07" db="EMBL/GenBank/DDBJ databases">
        <title>Huge and variable diversity of episymbiotic CPR bacteria and DPANN archaea in groundwater ecosystems.</title>
        <authorList>
            <person name="He C.Y."/>
            <person name="Keren R."/>
            <person name="Whittaker M."/>
            <person name="Farag I.F."/>
            <person name="Doudna J."/>
            <person name="Cate J.H.D."/>
            <person name="Banfield J.F."/>
        </authorList>
    </citation>
    <scope>NUCLEOTIDE SEQUENCE</scope>
    <source>
        <strain evidence="2">NC_groundwater_763_Ag_S-0.2um_68_21</strain>
    </source>
</reference>
<keyword evidence="2" id="KW-0238">DNA-binding</keyword>
<comment type="caution">
    <text evidence="2">The sequence shown here is derived from an EMBL/GenBank/DDBJ whole genome shotgun (WGS) entry which is preliminary data.</text>
</comment>
<dbReference type="InterPro" id="IPR037914">
    <property type="entry name" value="SpoVT-AbrB_sf"/>
</dbReference>
<dbReference type="EMBL" id="JACPUR010000035">
    <property type="protein sequence ID" value="MBI3128892.1"/>
    <property type="molecule type" value="Genomic_DNA"/>
</dbReference>
<evidence type="ECO:0000256" key="1">
    <source>
        <dbReference type="SAM" id="MobiDB-lite"/>
    </source>
</evidence>
<dbReference type="AlphaFoldDB" id="A0A932MPR2"/>
<gene>
    <name evidence="2" type="ORF">HYZ11_14900</name>
</gene>
<dbReference type="Proteomes" id="UP000782312">
    <property type="component" value="Unassembled WGS sequence"/>
</dbReference>
<proteinExistence type="predicted"/>
<accession>A0A932MPR2</accession>
<dbReference type="SUPFAM" id="SSF89447">
    <property type="entry name" value="AbrB/MazE/MraZ-like"/>
    <property type="match status" value="1"/>
</dbReference>
<evidence type="ECO:0000313" key="2">
    <source>
        <dbReference type="EMBL" id="MBI3128892.1"/>
    </source>
</evidence>
<sequence length="104" mass="11916">MNEQPIHVIEVGEGGRIHLPKDVMKALGVAPGNQIKIEIRGELVSIARHQVKDPFGDAAKKKSPGLKELMAQQEARRKEAAKEFDKRIQEKHEVRPEDREDFWR</sequence>
<name>A0A932MPR2_UNCTE</name>
<dbReference type="Gene3D" id="2.10.260.10">
    <property type="match status" value="1"/>
</dbReference>
<evidence type="ECO:0000313" key="3">
    <source>
        <dbReference type="Proteomes" id="UP000782312"/>
    </source>
</evidence>
<feature type="region of interest" description="Disordered" evidence="1">
    <location>
        <begin position="70"/>
        <end position="104"/>
    </location>
</feature>
<feature type="compositionally biased region" description="Basic and acidic residues" evidence="1">
    <location>
        <begin position="74"/>
        <end position="104"/>
    </location>
</feature>
<dbReference type="GO" id="GO:0003677">
    <property type="term" value="F:DNA binding"/>
    <property type="evidence" value="ECO:0007669"/>
    <property type="project" value="UniProtKB-KW"/>
</dbReference>